<name>A0ABS2GZW4_9BACL</name>
<evidence type="ECO:0000313" key="1">
    <source>
        <dbReference type="EMBL" id="MBM6994505.1"/>
    </source>
</evidence>
<evidence type="ECO:0000313" key="2">
    <source>
        <dbReference type="Proteomes" id="UP001516620"/>
    </source>
</evidence>
<accession>A0ABS2GZW4</accession>
<keyword evidence="2" id="KW-1185">Reference proteome</keyword>
<organism evidence="1 2">
    <name type="scientific">Paenibacillus rhizolycopersici</name>
    <dbReference type="NCBI Taxonomy" id="2780073"/>
    <lineage>
        <taxon>Bacteria</taxon>
        <taxon>Bacillati</taxon>
        <taxon>Bacillota</taxon>
        <taxon>Bacilli</taxon>
        <taxon>Bacillales</taxon>
        <taxon>Paenibacillaceae</taxon>
        <taxon>Paenibacillus</taxon>
    </lineage>
</organism>
<dbReference type="EMBL" id="JADCNN020000002">
    <property type="protein sequence ID" value="MBM6994505.1"/>
    <property type="molecule type" value="Genomic_DNA"/>
</dbReference>
<proteinExistence type="predicted"/>
<dbReference type="RefSeq" id="WP_155608247.1">
    <property type="nucleotide sequence ID" value="NZ_JADCNN020000002.1"/>
</dbReference>
<sequence>MNHPKLIQDAYRLLQGEISPEAGIKLDLPHEEVTPLAVLLEQYDMTPVRQCQLLSIYIAIKLALQRHSECSSLAPGETLTRKVLDGDYLYSFYVELCLKWEEYDLLTHLAPIIKQMQIKRVEGRPEDERLIKALELFLQLENNRSTATKAM</sequence>
<protein>
    <submittedName>
        <fullName evidence="1">Uncharacterized protein</fullName>
    </submittedName>
</protein>
<dbReference type="Proteomes" id="UP001516620">
    <property type="component" value="Unassembled WGS sequence"/>
</dbReference>
<gene>
    <name evidence="1" type="ORF">IM700_002380</name>
</gene>
<comment type="caution">
    <text evidence="1">The sequence shown here is derived from an EMBL/GenBank/DDBJ whole genome shotgun (WGS) entry which is preliminary data.</text>
</comment>
<reference evidence="1 2" key="1">
    <citation type="submission" date="2021-01" db="EMBL/GenBank/DDBJ databases">
        <title>Paenibacillus sp.nov. isolated from the rhizosphere soil of tomato plant.</title>
        <authorList>
            <person name="Thin K.K."/>
            <person name="Zhang X."/>
            <person name="He S."/>
        </authorList>
    </citation>
    <scope>NUCLEOTIDE SEQUENCE [LARGE SCALE GENOMIC DNA]</scope>
    <source>
        <strain evidence="1 2">DXFW5</strain>
    </source>
</reference>